<evidence type="ECO:0000313" key="2">
    <source>
        <dbReference type="Proteomes" id="UP000271889"/>
    </source>
</evidence>
<reference evidence="1 2" key="1">
    <citation type="submission" date="2018-11" db="EMBL/GenBank/DDBJ databases">
        <authorList>
            <consortium name="Pathogen Informatics"/>
        </authorList>
    </citation>
    <scope>NUCLEOTIDE SEQUENCE [LARGE SCALE GENOMIC DNA]</scope>
</reference>
<sequence>MEPGSDYIECIGEPKGEDFNCSDMIKFRLEYSSYIWDHRHYFNVWVHQYGESGCNTTLPEPKLGLADKAVS</sequence>
<proteinExistence type="predicted"/>
<accession>A0A3P6SF84</accession>
<protein>
    <submittedName>
        <fullName evidence="1">Uncharacterized protein</fullName>
    </submittedName>
</protein>
<evidence type="ECO:0000313" key="1">
    <source>
        <dbReference type="EMBL" id="VDK54034.1"/>
    </source>
</evidence>
<name>A0A3P6SF84_CYLGO</name>
<dbReference type="PANTHER" id="PTHR45908">
    <property type="entry name" value="PROTEIN CBG11750-RELATED"/>
    <property type="match status" value="1"/>
</dbReference>
<dbReference type="EMBL" id="UYRV01006820">
    <property type="protein sequence ID" value="VDK54034.1"/>
    <property type="molecule type" value="Genomic_DNA"/>
</dbReference>
<dbReference type="PANTHER" id="PTHR45908:SF5">
    <property type="entry name" value="FUNGAL LIPASE-LIKE DOMAIN-CONTAINING PROTEIN"/>
    <property type="match status" value="1"/>
</dbReference>
<dbReference type="OrthoDB" id="438440at2759"/>
<dbReference type="Proteomes" id="UP000271889">
    <property type="component" value="Unassembled WGS sequence"/>
</dbReference>
<organism evidence="1 2">
    <name type="scientific">Cylicostephanus goldi</name>
    <name type="common">Nematode worm</name>
    <dbReference type="NCBI Taxonomy" id="71465"/>
    <lineage>
        <taxon>Eukaryota</taxon>
        <taxon>Metazoa</taxon>
        <taxon>Ecdysozoa</taxon>
        <taxon>Nematoda</taxon>
        <taxon>Chromadorea</taxon>
        <taxon>Rhabditida</taxon>
        <taxon>Rhabditina</taxon>
        <taxon>Rhabditomorpha</taxon>
        <taxon>Strongyloidea</taxon>
        <taxon>Strongylidae</taxon>
        <taxon>Cylicostephanus</taxon>
    </lineage>
</organism>
<keyword evidence="2" id="KW-1185">Reference proteome</keyword>
<gene>
    <name evidence="1" type="ORF">CGOC_LOCUS2868</name>
</gene>
<dbReference type="AlphaFoldDB" id="A0A3P6SF84"/>